<dbReference type="Proteomes" id="UP001244341">
    <property type="component" value="Chromosome 10b"/>
</dbReference>
<evidence type="ECO:0000256" key="7">
    <source>
        <dbReference type="ARBA" id="ARBA00023049"/>
    </source>
</evidence>
<dbReference type="EMBL" id="CP126217">
    <property type="protein sequence ID" value="WIA18613.1"/>
    <property type="molecule type" value="Genomic_DNA"/>
</dbReference>
<keyword evidence="3" id="KW-0479">Metal-binding</keyword>
<name>A0ABY8UAY1_TETOB</name>
<evidence type="ECO:0000256" key="3">
    <source>
        <dbReference type="ARBA" id="ARBA00022723"/>
    </source>
</evidence>
<keyword evidence="8" id="KW-1015">Disulfide bond</keyword>
<keyword evidence="11" id="KW-1185">Reference proteome</keyword>
<dbReference type="Gene3D" id="3.40.390.10">
    <property type="entry name" value="Collagenase (Catalytic Domain)"/>
    <property type="match status" value="1"/>
</dbReference>
<dbReference type="InterPro" id="IPR008754">
    <property type="entry name" value="Peptidase_M43"/>
</dbReference>
<evidence type="ECO:0000256" key="8">
    <source>
        <dbReference type="ARBA" id="ARBA00023157"/>
    </source>
</evidence>
<evidence type="ECO:0000313" key="10">
    <source>
        <dbReference type="EMBL" id="WIA18613.1"/>
    </source>
</evidence>
<keyword evidence="6" id="KW-0862">Zinc</keyword>
<evidence type="ECO:0000256" key="1">
    <source>
        <dbReference type="ARBA" id="ARBA00008721"/>
    </source>
</evidence>
<keyword evidence="4" id="KW-0732">Signal</keyword>
<sequence>MPSDSAWAHLLGGHWDLKRRAAAVLLLALLLGIGLIAGYFAGDALASSSAAAAQQASRSSSATRDSGSPPRLLRGLPELGSEGAAALLADPDTPDIVRGLYVFANDSATISADIVAGFMRALKAAQDAHQPPGGSSSLDVEPFIPLAADLLGYFRTAFSAALLPLLRLYAASGGTQLALTAVSPDLLQQELASLLNSSSLNAYYTQTARGCGTRPTAAAAAGGATLLAGSGGQAAGKRRRLSAAGTARLSSRRRLQQGAGTAQAMVCSVRQYLPPGAQPPAACPAVAASSSSSTQLGFIPVAIPVVFHCLGFIWQGSSDGGAAPSLYLPQLVGDRLQAAARNLIDAANRHYNGTGVQFKFQAVRQDATAHAYLNLGTMQDWQHCTPHPNSDELDARGMACLARLALAPSVARLASRHVINVFVSGSNREDYCAEDDQVCRHSLAGLAHADGPWWNTTYADKSWREGDSAKNWVWLRWIHFDPDDLNRGEWQDGGTVLAHELGHYLGLLHTHEGGCQAGLPGQGDQVPDTAPQLTLEELQGRLAAGPAAAGTQPAPQLGVGLAGWCTAWRAGRQPPAADLQHFNSCPTPPPGKHASDQQIDGVFNLMSYVPAACSMLLTPGQVTRLQRVIVAHRPAMMAAHKAR</sequence>
<feature type="domain" description="Peptidase M43 pregnancy-associated plasma-A" evidence="9">
    <location>
        <begin position="494"/>
        <end position="532"/>
    </location>
</feature>
<dbReference type="InterPro" id="IPR024079">
    <property type="entry name" value="MetalloPept_cat_dom_sf"/>
</dbReference>
<evidence type="ECO:0000313" key="11">
    <source>
        <dbReference type="Proteomes" id="UP001244341"/>
    </source>
</evidence>
<protein>
    <recommendedName>
        <fullName evidence="9">Peptidase M43 pregnancy-associated plasma-A domain-containing protein</fullName>
    </recommendedName>
</protein>
<dbReference type="SUPFAM" id="SSF55486">
    <property type="entry name" value="Metalloproteases ('zincins'), catalytic domain"/>
    <property type="match status" value="1"/>
</dbReference>
<reference evidence="10 11" key="1">
    <citation type="submission" date="2023-05" db="EMBL/GenBank/DDBJ databases">
        <title>A 100% complete, gapless, phased diploid assembly of the Scenedesmus obliquus UTEX 3031 genome.</title>
        <authorList>
            <person name="Biondi T.C."/>
            <person name="Hanschen E.R."/>
            <person name="Kwon T."/>
            <person name="Eng W."/>
            <person name="Kruse C.P.S."/>
            <person name="Koehler S.I."/>
            <person name="Kunde Y."/>
            <person name="Gleasner C.D."/>
            <person name="You Mak K.T."/>
            <person name="Polle J."/>
            <person name="Hovde B.T."/>
            <person name="Starkenburg S.R."/>
        </authorList>
    </citation>
    <scope>NUCLEOTIDE SEQUENCE [LARGE SCALE GENOMIC DNA]</scope>
    <source>
        <strain evidence="10 11">DOE0152z</strain>
    </source>
</reference>
<dbReference type="PANTHER" id="PTHR47466:SF1">
    <property type="entry name" value="METALLOPROTEASE MEP1 (AFU_ORTHOLOGUE AFUA_1G07730)-RELATED"/>
    <property type="match status" value="1"/>
</dbReference>
<accession>A0ABY8UAY1</accession>
<comment type="similarity">
    <text evidence="1">Belongs to the peptidase M43B family.</text>
</comment>
<gene>
    <name evidence="10" type="ORF">OEZ85_003319</name>
</gene>
<evidence type="ECO:0000256" key="5">
    <source>
        <dbReference type="ARBA" id="ARBA00022801"/>
    </source>
</evidence>
<evidence type="ECO:0000259" key="9">
    <source>
        <dbReference type="Pfam" id="PF05572"/>
    </source>
</evidence>
<keyword evidence="2" id="KW-0645">Protease</keyword>
<keyword evidence="5" id="KW-0378">Hydrolase</keyword>
<dbReference type="Pfam" id="PF05572">
    <property type="entry name" value="Peptidase_M43"/>
    <property type="match status" value="1"/>
</dbReference>
<evidence type="ECO:0000256" key="6">
    <source>
        <dbReference type="ARBA" id="ARBA00022833"/>
    </source>
</evidence>
<evidence type="ECO:0000256" key="4">
    <source>
        <dbReference type="ARBA" id="ARBA00022729"/>
    </source>
</evidence>
<keyword evidence="7" id="KW-0482">Metalloprotease</keyword>
<proteinExistence type="inferred from homology"/>
<organism evidence="10 11">
    <name type="scientific">Tetradesmus obliquus</name>
    <name type="common">Green alga</name>
    <name type="synonym">Acutodesmus obliquus</name>
    <dbReference type="NCBI Taxonomy" id="3088"/>
    <lineage>
        <taxon>Eukaryota</taxon>
        <taxon>Viridiplantae</taxon>
        <taxon>Chlorophyta</taxon>
        <taxon>core chlorophytes</taxon>
        <taxon>Chlorophyceae</taxon>
        <taxon>CS clade</taxon>
        <taxon>Sphaeropleales</taxon>
        <taxon>Scenedesmaceae</taxon>
        <taxon>Tetradesmus</taxon>
    </lineage>
</organism>
<evidence type="ECO:0000256" key="2">
    <source>
        <dbReference type="ARBA" id="ARBA00022670"/>
    </source>
</evidence>
<dbReference type="PANTHER" id="PTHR47466">
    <property type="match status" value="1"/>
</dbReference>